<dbReference type="UniPathway" id="UPA00070">
    <property type="reaction ID" value="UER00946"/>
</dbReference>
<comment type="catalytic activity">
    <reaction evidence="12 13">
        <text>(S)-dihydroorotate + a quinone = orotate + a quinol</text>
        <dbReference type="Rhea" id="RHEA:30187"/>
        <dbReference type="ChEBI" id="CHEBI:24646"/>
        <dbReference type="ChEBI" id="CHEBI:30839"/>
        <dbReference type="ChEBI" id="CHEBI:30864"/>
        <dbReference type="ChEBI" id="CHEBI:132124"/>
        <dbReference type="EC" id="1.3.5.2"/>
    </reaction>
</comment>
<comment type="subunit">
    <text evidence="5 13">Monomer.</text>
</comment>
<evidence type="ECO:0000256" key="6">
    <source>
        <dbReference type="ARBA" id="ARBA00022475"/>
    </source>
</evidence>
<gene>
    <name evidence="13" type="primary">pyrD</name>
    <name evidence="15" type="ordered locus">Slit_2387</name>
</gene>
<keyword evidence="16" id="KW-1185">Reference proteome</keyword>
<evidence type="ECO:0000256" key="5">
    <source>
        <dbReference type="ARBA" id="ARBA00011245"/>
    </source>
</evidence>
<evidence type="ECO:0000256" key="9">
    <source>
        <dbReference type="ARBA" id="ARBA00022975"/>
    </source>
</evidence>
<keyword evidence="7 13" id="KW-0285">Flavoprotein</keyword>
<evidence type="ECO:0000256" key="4">
    <source>
        <dbReference type="ARBA" id="ARBA00005359"/>
    </source>
</evidence>
<feature type="binding site" evidence="13">
    <location>
        <position position="218"/>
    </location>
    <ligand>
        <name>FMN</name>
        <dbReference type="ChEBI" id="CHEBI:58210"/>
    </ligand>
</feature>
<evidence type="ECO:0000256" key="11">
    <source>
        <dbReference type="ARBA" id="ARBA00023136"/>
    </source>
</evidence>
<feature type="binding site" evidence="13">
    <location>
        <position position="269"/>
    </location>
    <ligand>
        <name>FMN</name>
        <dbReference type="ChEBI" id="CHEBI:58210"/>
    </ligand>
</feature>
<evidence type="ECO:0000256" key="8">
    <source>
        <dbReference type="ARBA" id="ARBA00022643"/>
    </source>
</evidence>
<dbReference type="InterPro" id="IPR005719">
    <property type="entry name" value="Dihydroorotate_DH_2"/>
</dbReference>
<dbReference type="InterPro" id="IPR001295">
    <property type="entry name" value="Dihydroorotate_DH_CS"/>
</dbReference>
<feature type="binding site" evidence="13">
    <location>
        <begin position="112"/>
        <end position="116"/>
    </location>
    <ligand>
        <name>substrate</name>
    </ligand>
</feature>
<comment type="similarity">
    <text evidence="4 13">Belongs to the dihydroorotate dehydrogenase family. Type 2 subfamily.</text>
</comment>
<comment type="pathway">
    <text evidence="3 13">Pyrimidine metabolism; UMP biosynthesis via de novo pathway; orotate from (S)-dihydroorotate (quinone route): step 1/1.</text>
</comment>
<dbReference type="NCBIfam" id="NF003644">
    <property type="entry name" value="PRK05286.1-1"/>
    <property type="match status" value="1"/>
</dbReference>
<dbReference type="HAMAP" id="MF_00225">
    <property type="entry name" value="DHO_dh_type2"/>
    <property type="match status" value="1"/>
</dbReference>
<feature type="binding site" evidence="13">
    <location>
        <position position="140"/>
    </location>
    <ligand>
        <name>FMN</name>
        <dbReference type="ChEBI" id="CHEBI:58210"/>
    </ligand>
</feature>
<feature type="binding site" evidence="13">
    <location>
        <position position="298"/>
    </location>
    <ligand>
        <name>FMN</name>
        <dbReference type="ChEBI" id="CHEBI:58210"/>
    </ligand>
</feature>
<dbReference type="PROSITE" id="PS00911">
    <property type="entry name" value="DHODEHASE_1"/>
    <property type="match status" value="1"/>
</dbReference>
<dbReference type="CDD" id="cd04738">
    <property type="entry name" value="DHOD_2_like"/>
    <property type="match status" value="1"/>
</dbReference>
<dbReference type="PANTHER" id="PTHR48109">
    <property type="entry name" value="DIHYDROOROTATE DEHYDROGENASE (QUINONE), MITOCHONDRIAL-RELATED"/>
    <property type="match status" value="1"/>
</dbReference>
<keyword evidence="11 13" id="KW-0472">Membrane</keyword>
<reference evidence="15 16" key="1">
    <citation type="submission" date="2010-03" db="EMBL/GenBank/DDBJ databases">
        <title>Complete sequence of Sideroxydans lithotrophicus ES-1.</title>
        <authorList>
            <consortium name="US DOE Joint Genome Institute"/>
            <person name="Lucas S."/>
            <person name="Copeland A."/>
            <person name="Lapidus A."/>
            <person name="Cheng J.-F."/>
            <person name="Bruce D."/>
            <person name="Goodwin L."/>
            <person name="Pitluck S."/>
            <person name="Munk A.C."/>
            <person name="Detter J.C."/>
            <person name="Han C."/>
            <person name="Tapia R."/>
            <person name="Larimer F."/>
            <person name="Land M."/>
            <person name="Hauser L."/>
            <person name="Kyrpides N."/>
            <person name="Ivanova N."/>
            <person name="Emerson D."/>
            <person name="Woyke T."/>
        </authorList>
    </citation>
    <scope>NUCLEOTIDE SEQUENCE [LARGE SCALE GENOMIC DNA]</scope>
    <source>
        <strain evidence="15 16">ES-1</strain>
    </source>
</reference>
<dbReference type="Gene3D" id="3.20.20.70">
    <property type="entry name" value="Aldolase class I"/>
    <property type="match status" value="1"/>
</dbReference>
<keyword evidence="9 13" id="KW-0665">Pyrimidine biosynthesis</keyword>
<evidence type="ECO:0000256" key="7">
    <source>
        <dbReference type="ARBA" id="ARBA00022630"/>
    </source>
</evidence>
<dbReference type="GO" id="GO:0106430">
    <property type="term" value="F:dihydroorotate dehydrogenase (quinone) activity"/>
    <property type="evidence" value="ECO:0007669"/>
    <property type="project" value="UniProtKB-EC"/>
</dbReference>
<feature type="binding site" evidence="13">
    <location>
        <begin position="247"/>
        <end position="248"/>
    </location>
    <ligand>
        <name>substrate</name>
    </ligand>
</feature>
<name>D5CME1_SIDLE</name>
<comment type="subcellular location">
    <subcellularLocation>
        <location evidence="2 13">Cell membrane</location>
        <topology evidence="2 13">Peripheral membrane protein</topology>
    </subcellularLocation>
</comment>
<dbReference type="FunFam" id="3.20.20.70:FF:000028">
    <property type="entry name" value="Dihydroorotate dehydrogenase (quinone)"/>
    <property type="match status" value="1"/>
</dbReference>
<feature type="binding site" evidence="13">
    <location>
        <begin position="319"/>
        <end position="320"/>
    </location>
    <ligand>
        <name>FMN</name>
        <dbReference type="ChEBI" id="CHEBI:58210"/>
    </ligand>
</feature>
<feature type="binding site" evidence="13">
    <location>
        <begin position="63"/>
        <end position="67"/>
    </location>
    <ligand>
        <name>FMN</name>
        <dbReference type="ChEBI" id="CHEBI:58210"/>
    </ligand>
</feature>
<dbReference type="GO" id="GO:0044205">
    <property type="term" value="P:'de novo' UMP biosynthetic process"/>
    <property type="evidence" value="ECO:0007669"/>
    <property type="project" value="UniProtKB-UniRule"/>
</dbReference>
<feature type="binding site" evidence="13">
    <location>
        <position position="178"/>
    </location>
    <ligand>
        <name>substrate</name>
    </ligand>
</feature>
<evidence type="ECO:0000256" key="1">
    <source>
        <dbReference type="ARBA" id="ARBA00003125"/>
    </source>
</evidence>
<evidence type="ECO:0000256" key="12">
    <source>
        <dbReference type="ARBA" id="ARBA00048639"/>
    </source>
</evidence>
<evidence type="ECO:0000256" key="3">
    <source>
        <dbReference type="ARBA" id="ARBA00005161"/>
    </source>
</evidence>
<dbReference type="GO" id="GO:0005886">
    <property type="term" value="C:plasma membrane"/>
    <property type="evidence" value="ECO:0007669"/>
    <property type="project" value="UniProtKB-SubCell"/>
</dbReference>
<comment type="function">
    <text evidence="1 13">Catalyzes the conversion of dihydroorotate to orotate with quinone as electron acceptor.</text>
</comment>
<dbReference type="NCBIfam" id="NF003645">
    <property type="entry name" value="PRK05286.1-2"/>
    <property type="match status" value="1"/>
</dbReference>
<dbReference type="GO" id="GO:0006207">
    <property type="term" value="P:'de novo' pyrimidine nucleobase biosynthetic process"/>
    <property type="evidence" value="ECO:0007669"/>
    <property type="project" value="UniProtKB-UniRule"/>
</dbReference>
<accession>D5CME1</accession>
<dbReference type="eggNOG" id="COG0167">
    <property type="taxonomic scope" value="Bacteria"/>
</dbReference>
<dbReference type="EC" id="1.3.5.2" evidence="13"/>
<sequence length="344" mass="36661">MSMFQLFRPALFALDAESAHHATIAALRKTSCLGVTSLLFSRPANDPRTVMGLTFPNPVGLAAGLDKNGEVIDALAAFGFGFIEIGTVTPRAQPGNPKPRMFRLPQAQGIINRMGFNNEGVDALIENVKRARYKGILGINIGKNADTPIEKAADDYLIGLRKVYAHASYVAVNISSPNTKNLRQLQGGDELDALLAQLKAEQEKLAQQHGKYVPLAVKIAPDLDSEQVKQIAALLIKHRIDGVIATNTTLSREGVEGLPHGNETGGLSGAPVREKSTAVIRQLAAELNDTLPIIGVGGILKGSDAVEKMQAGAALVQVYSGLVYRGQELVTECAATIRLSKQGK</sequence>
<proteinExistence type="inferred from homology"/>
<dbReference type="AlphaFoldDB" id="D5CME1"/>
<dbReference type="RefSeq" id="WP_013030511.1">
    <property type="nucleotide sequence ID" value="NC_013959.1"/>
</dbReference>
<evidence type="ECO:0000259" key="14">
    <source>
        <dbReference type="Pfam" id="PF01180"/>
    </source>
</evidence>
<dbReference type="EMBL" id="CP001965">
    <property type="protein sequence ID" value="ADE12613.1"/>
    <property type="molecule type" value="Genomic_DNA"/>
</dbReference>
<organism evidence="15 16">
    <name type="scientific">Sideroxydans lithotrophicus (strain ES-1)</name>
    <dbReference type="NCBI Taxonomy" id="580332"/>
    <lineage>
        <taxon>Bacteria</taxon>
        <taxon>Pseudomonadati</taxon>
        <taxon>Pseudomonadota</taxon>
        <taxon>Betaproteobacteria</taxon>
        <taxon>Nitrosomonadales</taxon>
        <taxon>Gallionellaceae</taxon>
        <taxon>Sideroxydans</taxon>
    </lineage>
</organism>
<dbReference type="PANTHER" id="PTHR48109:SF4">
    <property type="entry name" value="DIHYDROOROTATE DEHYDROGENASE (QUINONE), MITOCHONDRIAL"/>
    <property type="match status" value="1"/>
</dbReference>
<evidence type="ECO:0000313" key="16">
    <source>
        <dbReference type="Proteomes" id="UP000001625"/>
    </source>
</evidence>
<dbReference type="STRING" id="580332.Slit_2387"/>
<keyword evidence="8 13" id="KW-0288">FMN</keyword>
<dbReference type="NCBIfam" id="NF003646">
    <property type="entry name" value="PRK05286.1-4"/>
    <property type="match status" value="1"/>
</dbReference>
<feature type="binding site" evidence="13">
    <location>
        <position position="173"/>
    </location>
    <ligand>
        <name>FMN</name>
        <dbReference type="ChEBI" id="CHEBI:58210"/>
    </ligand>
</feature>
<dbReference type="InterPro" id="IPR050074">
    <property type="entry name" value="DHO_dehydrogenase"/>
</dbReference>
<keyword evidence="6 13" id="KW-1003">Cell membrane</keyword>
<keyword evidence="10 13" id="KW-0560">Oxidoreductase</keyword>
<dbReference type="InterPro" id="IPR005720">
    <property type="entry name" value="Dihydroorotate_DH_cat"/>
</dbReference>
<dbReference type="InterPro" id="IPR013785">
    <property type="entry name" value="Aldolase_TIM"/>
</dbReference>
<comment type="cofactor">
    <cofactor evidence="13">
        <name>FMN</name>
        <dbReference type="ChEBI" id="CHEBI:58210"/>
    </cofactor>
    <text evidence="13">Binds 1 FMN per subunit.</text>
</comment>
<feature type="binding site" evidence="13">
    <location>
        <position position="67"/>
    </location>
    <ligand>
        <name>substrate</name>
    </ligand>
</feature>
<feature type="binding site" evidence="13">
    <location>
        <position position="87"/>
    </location>
    <ligand>
        <name>FMN</name>
        <dbReference type="ChEBI" id="CHEBI:58210"/>
    </ligand>
</feature>
<feature type="binding site" evidence="13">
    <location>
        <position position="246"/>
    </location>
    <ligand>
        <name>FMN</name>
        <dbReference type="ChEBI" id="CHEBI:58210"/>
    </ligand>
</feature>
<dbReference type="InterPro" id="IPR012135">
    <property type="entry name" value="Dihydroorotate_DH_1_2"/>
</dbReference>
<protein>
    <recommendedName>
        <fullName evidence="13">Dihydroorotate dehydrogenase (quinone)</fullName>
        <ecNumber evidence="13">1.3.5.2</ecNumber>
    </recommendedName>
    <alternativeName>
        <fullName evidence="13">DHOdehase</fullName>
        <shortName evidence="13">DHOD</shortName>
        <shortName evidence="13">DHODase</shortName>
    </alternativeName>
    <alternativeName>
        <fullName evidence="13">Dihydroorotate oxidase</fullName>
    </alternativeName>
</protein>
<dbReference type="SUPFAM" id="SSF51395">
    <property type="entry name" value="FMN-linked oxidoreductases"/>
    <property type="match status" value="1"/>
</dbReference>
<dbReference type="GO" id="GO:0005737">
    <property type="term" value="C:cytoplasm"/>
    <property type="evidence" value="ECO:0007669"/>
    <property type="project" value="InterPro"/>
</dbReference>
<evidence type="ECO:0000256" key="10">
    <source>
        <dbReference type="ARBA" id="ARBA00023002"/>
    </source>
</evidence>
<dbReference type="Proteomes" id="UP000001625">
    <property type="component" value="Chromosome"/>
</dbReference>
<dbReference type="NCBIfam" id="TIGR01036">
    <property type="entry name" value="pyrD_sub2"/>
    <property type="match status" value="1"/>
</dbReference>
<dbReference type="HOGENOM" id="CLU_013640_2_0_4"/>
<dbReference type="Pfam" id="PF01180">
    <property type="entry name" value="DHO_dh"/>
    <property type="match status" value="1"/>
</dbReference>
<dbReference type="NCBIfam" id="NF003652">
    <property type="entry name" value="PRK05286.2-5"/>
    <property type="match status" value="1"/>
</dbReference>
<dbReference type="KEGG" id="slt:Slit_2387"/>
<feature type="active site" description="Nucleophile" evidence="13">
    <location>
        <position position="176"/>
    </location>
</feature>
<feature type="domain" description="Dihydroorotate dehydrogenase catalytic" evidence="14">
    <location>
        <begin position="49"/>
        <end position="333"/>
    </location>
</feature>
<evidence type="ECO:0000313" key="15">
    <source>
        <dbReference type="EMBL" id="ADE12613.1"/>
    </source>
</evidence>
<evidence type="ECO:0000256" key="13">
    <source>
        <dbReference type="HAMAP-Rule" id="MF_00225"/>
    </source>
</evidence>
<dbReference type="PIRSF" id="PIRSF000164">
    <property type="entry name" value="DHO_oxidase"/>
    <property type="match status" value="1"/>
</dbReference>
<dbReference type="OrthoDB" id="9802377at2"/>
<feature type="binding site" evidence="13">
    <location>
        <position position="173"/>
    </location>
    <ligand>
        <name>substrate</name>
    </ligand>
</feature>
<evidence type="ECO:0000256" key="2">
    <source>
        <dbReference type="ARBA" id="ARBA00004202"/>
    </source>
</evidence>